<dbReference type="AlphaFoldDB" id="A0A8H3AJ50"/>
<evidence type="ECO:0000256" key="9">
    <source>
        <dbReference type="SAM" id="MobiDB-lite"/>
    </source>
</evidence>
<dbReference type="GO" id="GO:0006457">
    <property type="term" value="P:protein folding"/>
    <property type="evidence" value="ECO:0007669"/>
    <property type="project" value="InterPro"/>
</dbReference>
<dbReference type="PANTHER" id="PTHR45625">
    <property type="entry name" value="PEPTIDYL-PROLYL CIS-TRANS ISOMERASE-RELATED"/>
    <property type="match status" value="1"/>
</dbReference>
<sequence length="526" mass="57871">MTSNPREVAVLGPDDYTLPIFPNSVTLHTSLGEIKIEVFCEAVPKAAENFLALCASGAYDGCIFHRNIKGFMIQTGDPTGTGKGGQSIWGKPFGDEIRATLKFNARGIVAMANSGPDSNKAQFFITYAKQSHLDAKYTIFGKVIDGADSTLDAMERVAVNEKNRPLHEIKINSITIHANPIAMTALGATGSIQTTPAILMLRFKDFSACIFVDGVEVEYFEARTKWDDSEEGREVMHAYIVGEPGKHFTVSWKDHRGTKASSGHAFIDGKDVASAIMRPGRADDKLADKKKDKERLKEMSTIRLEITYVAVGPVVPFKNQEVHEWGHVHEEAKALGLMTEYDAKIAIPASRAVATRRLNPDQDRPDVQFIFTYATRAHLMAADIIPNPRAPKKSKTVNVQDALLIEDEGEDDGPTGERVSVPRSPSKRHRGKSNKRIGSDDDNEDDELEVTKRPKLNGAAHTSSPNGASPSEVATPPGLRAETEDDLEELQHHLDQYNLQRSQEDDGDESHVETAMLVNDEESQDL</sequence>
<evidence type="ECO:0000256" key="5">
    <source>
        <dbReference type="ARBA" id="ARBA00023235"/>
    </source>
</evidence>
<dbReference type="InterPro" id="IPR002130">
    <property type="entry name" value="Cyclophilin-type_PPIase_dom"/>
</dbReference>
<dbReference type="InterPro" id="IPR020892">
    <property type="entry name" value="Cyclophilin-type_PPIase_CS"/>
</dbReference>
<comment type="caution">
    <text evidence="11">The sequence shown here is derived from an EMBL/GenBank/DDBJ whole genome shotgun (WGS) entry which is preliminary data.</text>
</comment>
<dbReference type="PRINTS" id="PR00153">
    <property type="entry name" value="CSAPPISMRASE"/>
</dbReference>
<keyword evidence="5" id="KW-0413">Isomerase</keyword>
<keyword evidence="4" id="KW-0697">Rotamase</keyword>
<organism evidence="11 12">
    <name type="scientific">Rhizoctonia solani</name>
    <dbReference type="NCBI Taxonomy" id="456999"/>
    <lineage>
        <taxon>Eukaryota</taxon>
        <taxon>Fungi</taxon>
        <taxon>Dikarya</taxon>
        <taxon>Basidiomycota</taxon>
        <taxon>Agaricomycotina</taxon>
        <taxon>Agaricomycetes</taxon>
        <taxon>Cantharellales</taxon>
        <taxon>Ceratobasidiaceae</taxon>
        <taxon>Rhizoctonia</taxon>
    </lineage>
</organism>
<dbReference type="GO" id="GO:0071013">
    <property type="term" value="C:catalytic step 2 spliceosome"/>
    <property type="evidence" value="ECO:0007669"/>
    <property type="project" value="TreeGrafter"/>
</dbReference>
<dbReference type="InterPro" id="IPR057678">
    <property type="entry name" value="DUF7918"/>
</dbReference>
<comment type="catalytic activity">
    <reaction evidence="1">
        <text>[protein]-peptidylproline (omega=180) = [protein]-peptidylproline (omega=0)</text>
        <dbReference type="Rhea" id="RHEA:16237"/>
        <dbReference type="Rhea" id="RHEA-COMP:10747"/>
        <dbReference type="Rhea" id="RHEA-COMP:10748"/>
        <dbReference type="ChEBI" id="CHEBI:83833"/>
        <dbReference type="ChEBI" id="CHEBI:83834"/>
        <dbReference type="EC" id="5.2.1.8"/>
    </reaction>
</comment>
<dbReference type="PANTHER" id="PTHR45625:SF2">
    <property type="entry name" value="PEPTIDYL-PROLYL CIS-TRANS ISOMERASE-LIKE 3"/>
    <property type="match status" value="1"/>
</dbReference>
<reference evidence="11" key="1">
    <citation type="submission" date="2021-01" db="EMBL/GenBank/DDBJ databases">
        <authorList>
            <person name="Kaushik A."/>
        </authorList>
    </citation>
    <scope>NUCLEOTIDE SEQUENCE</scope>
    <source>
        <strain evidence="11">AG4-R118</strain>
    </source>
</reference>
<evidence type="ECO:0000256" key="8">
    <source>
        <dbReference type="ARBA" id="ARBA00040797"/>
    </source>
</evidence>
<dbReference type="InterPro" id="IPR044666">
    <property type="entry name" value="Cyclophilin_A-like"/>
</dbReference>
<feature type="domain" description="PPIase cyclophilin-type" evidence="10">
    <location>
        <begin position="21"/>
        <end position="176"/>
    </location>
</feature>
<comment type="function">
    <text evidence="2">PPIases accelerate the folding of proteins. It catalyzes the cis-trans isomerization of proline imidic peptide bonds in oligopeptides.</text>
</comment>
<feature type="compositionally biased region" description="Acidic residues" evidence="9">
    <location>
        <begin position="404"/>
        <end position="414"/>
    </location>
</feature>
<protein>
    <recommendedName>
        <fullName evidence="8">Peptidyl-prolyl cis-trans isomerase-like 3</fullName>
        <ecNumber evidence="3">5.2.1.8</ecNumber>
    </recommendedName>
    <alternativeName>
        <fullName evidence="6">Rotamase</fullName>
    </alternativeName>
</protein>
<dbReference type="PROSITE" id="PS50072">
    <property type="entry name" value="CSA_PPIASE_2"/>
    <property type="match status" value="1"/>
</dbReference>
<dbReference type="PROSITE" id="PS00170">
    <property type="entry name" value="CSA_PPIASE_1"/>
    <property type="match status" value="1"/>
</dbReference>
<feature type="region of interest" description="Disordered" evidence="9">
    <location>
        <begin position="404"/>
        <end position="526"/>
    </location>
</feature>
<evidence type="ECO:0000256" key="3">
    <source>
        <dbReference type="ARBA" id="ARBA00013194"/>
    </source>
</evidence>
<feature type="compositionally biased region" description="Polar residues" evidence="9">
    <location>
        <begin position="460"/>
        <end position="469"/>
    </location>
</feature>
<accession>A0A8H3AJ50</accession>
<dbReference type="CDD" id="cd01928">
    <property type="entry name" value="Cyclophilin_PPIL3_like"/>
    <property type="match status" value="1"/>
</dbReference>
<evidence type="ECO:0000259" key="10">
    <source>
        <dbReference type="PROSITE" id="PS50072"/>
    </source>
</evidence>
<evidence type="ECO:0000256" key="2">
    <source>
        <dbReference type="ARBA" id="ARBA00002388"/>
    </source>
</evidence>
<dbReference type="GO" id="GO:0003755">
    <property type="term" value="F:peptidyl-prolyl cis-trans isomerase activity"/>
    <property type="evidence" value="ECO:0007669"/>
    <property type="project" value="UniProtKB-KW"/>
</dbReference>
<feature type="compositionally biased region" description="Basic residues" evidence="9">
    <location>
        <begin position="425"/>
        <end position="435"/>
    </location>
</feature>
<dbReference type="InterPro" id="IPR029000">
    <property type="entry name" value="Cyclophilin-like_dom_sf"/>
</dbReference>
<evidence type="ECO:0000256" key="6">
    <source>
        <dbReference type="ARBA" id="ARBA00029569"/>
    </source>
</evidence>
<evidence type="ECO:0000313" key="12">
    <source>
        <dbReference type="Proteomes" id="UP000663888"/>
    </source>
</evidence>
<dbReference type="EC" id="5.2.1.8" evidence="3"/>
<gene>
    <name evidence="11" type="ORF">RDB_LOCUS26062</name>
</gene>
<proteinExistence type="inferred from homology"/>
<dbReference type="SUPFAM" id="SSF50891">
    <property type="entry name" value="Cyclophilin-like"/>
    <property type="match status" value="1"/>
</dbReference>
<evidence type="ECO:0000313" key="11">
    <source>
        <dbReference type="EMBL" id="CAE6424380.1"/>
    </source>
</evidence>
<evidence type="ECO:0000256" key="4">
    <source>
        <dbReference type="ARBA" id="ARBA00023110"/>
    </source>
</evidence>
<dbReference type="Pfam" id="PF00160">
    <property type="entry name" value="Pro_isomerase"/>
    <property type="match status" value="1"/>
</dbReference>
<dbReference type="FunFam" id="2.40.100.10:FF:000012">
    <property type="entry name" value="Peptidyl-prolyl cis-trans isomerase"/>
    <property type="match status" value="1"/>
</dbReference>
<comment type="similarity">
    <text evidence="7">Belongs to the cyclophilin-type PPIase family. PPIL3 subfamily.</text>
</comment>
<dbReference type="EMBL" id="CAJMWX010000710">
    <property type="protein sequence ID" value="CAE6424380.1"/>
    <property type="molecule type" value="Genomic_DNA"/>
</dbReference>
<dbReference type="Proteomes" id="UP000663888">
    <property type="component" value="Unassembled WGS sequence"/>
</dbReference>
<dbReference type="Pfam" id="PF25534">
    <property type="entry name" value="DUF7918"/>
    <property type="match status" value="1"/>
</dbReference>
<evidence type="ECO:0000256" key="1">
    <source>
        <dbReference type="ARBA" id="ARBA00000971"/>
    </source>
</evidence>
<evidence type="ECO:0000256" key="7">
    <source>
        <dbReference type="ARBA" id="ARBA00038286"/>
    </source>
</evidence>
<dbReference type="Gene3D" id="2.40.100.10">
    <property type="entry name" value="Cyclophilin-like"/>
    <property type="match status" value="1"/>
</dbReference>
<name>A0A8H3AJ50_9AGAM</name>